<name>A0A5B7EVW8_PORTR</name>
<dbReference type="AlphaFoldDB" id="A0A5B7EVW8"/>
<protein>
    <submittedName>
        <fullName evidence="1">Uncharacterized protein</fullName>
    </submittedName>
</protein>
<dbReference type="EMBL" id="VSRR010003753">
    <property type="protein sequence ID" value="MPC37336.1"/>
    <property type="molecule type" value="Genomic_DNA"/>
</dbReference>
<proteinExistence type="predicted"/>
<dbReference type="Proteomes" id="UP000324222">
    <property type="component" value="Unassembled WGS sequence"/>
</dbReference>
<accession>A0A5B7EVW8</accession>
<evidence type="ECO:0000313" key="1">
    <source>
        <dbReference type="EMBL" id="MPC37336.1"/>
    </source>
</evidence>
<comment type="caution">
    <text evidence="1">The sequence shown here is derived from an EMBL/GenBank/DDBJ whole genome shotgun (WGS) entry which is preliminary data.</text>
</comment>
<sequence>MGDIKFKEDGRRLCGGERRAGGSSCVVHVREAAASLSGDRDYLAAAWVRRPKDGKFIRAGHRRASFCC</sequence>
<keyword evidence="2" id="KW-1185">Reference proteome</keyword>
<gene>
    <name evidence="1" type="ORF">E2C01_030810</name>
</gene>
<evidence type="ECO:0000313" key="2">
    <source>
        <dbReference type="Proteomes" id="UP000324222"/>
    </source>
</evidence>
<reference evidence="1 2" key="1">
    <citation type="submission" date="2019-05" db="EMBL/GenBank/DDBJ databases">
        <title>Another draft genome of Portunus trituberculatus and its Hox gene families provides insights of decapod evolution.</title>
        <authorList>
            <person name="Jeong J.-H."/>
            <person name="Song I."/>
            <person name="Kim S."/>
            <person name="Choi T."/>
            <person name="Kim D."/>
            <person name="Ryu S."/>
            <person name="Kim W."/>
        </authorList>
    </citation>
    <scope>NUCLEOTIDE SEQUENCE [LARGE SCALE GENOMIC DNA]</scope>
    <source>
        <tissue evidence="1">Muscle</tissue>
    </source>
</reference>
<organism evidence="1 2">
    <name type="scientific">Portunus trituberculatus</name>
    <name type="common">Swimming crab</name>
    <name type="synonym">Neptunus trituberculatus</name>
    <dbReference type="NCBI Taxonomy" id="210409"/>
    <lineage>
        <taxon>Eukaryota</taxon>
        <taxon>Metazoa</taxon>
        <taxon>Ecdysozoa</taxon>
        <taxon>Arthropoda</taxon>
        <taxon>Crustacea</taxon>
        <taxon>Multicrustacea</taxon>
        <taxon>Malacostraca</taxon>
        <taxon>Eumalacostraca</taxon>
        <taxon>Eucarida</taxon>
        <taxon>Decapoda</taxon>
        <taxon>Pleocyemata</taxon>
        <taxon>Brachyura</taxon>
        <taxon>Eubrachyura</taxon>
        <taxon>Portunoidea</taxon>
        <taxon>Portunidae</taxon>
        <taxon>Portuninae</taxon>
        <taxon>Portunus</taxon>
    </lineage>
</organism>